<reference evidence="3" key="4">
    <citation type="journal article" date="2014" name="Genome Announc.">
        <title>Draft genome sequences of six enterohepatic helicobacter species isolated from humans and one from rhesus macaques.</title>
        <authorList>
            <person name="Shen Z."/>
            <person name="Sheh A."/>
            <person name="Young S.K."/>
            <person name="Abouelliel A."/>
            <person name="Ward D.V."/>
            <person name="Earl A.M."/>
            <person name="Fox J.G."/>
        </authorList>
    </citation>
    <scope>NUCLEOTIDE SEQUENCE [LARGE SCALE GENOMIC DNA]</scope>
    <source>
        <strain evidence="3">CCUG 18818</strain>
    </source>
</reference>
<dbReference type="GeneID" id="66540658"/>
<protein>
    <submittedName>
        <fullName evidence="1">Uncharacterized protein</fullName>
    </submittedName>
</protein>
<dbReference type="EMBL" id="AP012492">
    <property type="protein sequence ID" value="BAM33403.1"/>
    <property type="molecule type" value="Genomic_DNA"/>
</dbReference>
<dbReference type="Proteomes" id="UP000005755">
    <property type="component" value="Unassembled WGS sequence"/>
</dbReference>
<evidence type="ECO:0000313" key="2">
    <source>
        <dbReference type="EMBL" id="EFR46039.1"/>
    </source>
</evidence>
<reference evidence="1" key="3">
    <citation type="submission" date="2012-07" db="EMBL/GenBank/DDBJ databases">
        <authorList>
            <person name="Akiyama T."/>
            <person name="Takeshita N."/>
            <person name="Ohmagari N."/>
            <person name="Kirikae T."/>
        </authorList>
    </citation>
    <scope>NUCLEOTIDE SEQUENCE</scope>
    <source>
        <strain evidence="1">ATCC BAA-847</strain>
    </source>
</reference>
<dbReference type="Proteomes" id="UP000006036">
    <property type="component" value="Chromosome 1"/>
</dbReference>
<name>A0AAI8QI45_9HELI</name>
<accession>A0AAI8QI45</accession>
<dbReference type="EMBL" id="DS990391">
    <property type="protein sequence ID" value="EFR46039.1"/>
    <property type="molecule type" value="Genomic_DNA"/>
</dbReference>
<evidence type="ECO:0000313" key="4">
    <source>
        <dbReference type="Proteomes" id="UP000006036"/>
    </source>
</evidence>
<evidence type="ECO:0000313" key="1">
    <source>
        <dbReference type="EMBL" id="BAM33403.1"/>
    </source>
</evidence>
<reference evidence="2" key="1">
    <citation type="submission" date="2008-08" db="EMBL/GenBank/DDBJ databases">
        <title>Annotation of Helicobacter cinaedi strain CCUG 18818.</title>
        <authorList>
            <consortium name="The Broad Institute Genome Sequencing Platform"/>
            <person name="Fox J.G."/>
            <person name="Shen Z."/>
            <person name="Charoenlap N."/>
            <person name="Schauer D.B."/>
            <person name="Ward D."/>
            <person name="Mehta T."/>
            <person name="Young S."/>
            <person name="Jaffe D."/>
            <person name="Gnerre S."/>
            <person name="Berlin A."/>
            <person name="Heiman D."/>
            <person name="Hepburn T."/>
            <person name="Shea T."/>
            <person name="Sykes S."/>
            <person name="Alvarado L."/>
            <person name="Kodira C."/>
            <person name="Borodovsky M."/>
            <person name="Lander E."/>
            <person name="Galagan J."/>
            <person name="Nusbaum C."/>
            <person name="Birren B."/>
        </authorList>
    </citation>
    <scope>NUCLEOTIDE SEQUENCE</scope>
    <source>
        <strain evidence="2">CCUG 18818</strain>
    </source>
</reference>
<sequence>MKKVGFTYYLIGLSYRCGPTPQAELEQNSQENIYTYTKPSIDELYKKILNEKE</sequence>
<dbReference type="RefSeq" id="WP_002955888.1">
    <property type="nucleotide sequence ID" value="NC_020555.1"/>
</dbReference>
<reference evidence="1 4" key="2">
    <citation type="journal article" date="2012" name="J. Bacteriol.">
        <title>Complete Genome Sequence of Helicobacter cinaedi Type Strain ATCC BAA-847.</title>
        <authorList>
            <person name="Miyoshi-Akiyama T."/>
            <person name="Takeshita N."/>
            <person name="Ohmagari N."/>
            <person name="Kirikae T."/>
        </authorList>
    </citation>
    <scope>NUCLEOTIDE SEQUENCE [LARGE SCALE GENOMIC DNA]</scope>
    <source>
        <strain evidence="1 4">ATCC BAA-847</strain>
    </source>
</reference>
<organism evidence="1 4">
    <name type="scientific">Helicobacter cinaedi CCUG 18818 = ATCC BAA-847</name>
    <dbReference type="NCBI Taxonomy" id="537971"/>
    <lineage>
        <taxon>Bacteria</taxon>
        <taxon>Pseudomonadati</taxon>
        <taxon>Campylobacterota</taxon>
        <taxon>Epsilonproteobacteria</taxon>
        <taxon>Campylobacterales</taxon>
        <taxon>Helicobacteraceae</taxon>
        <taxon>Helicobacter</taxon>
    </lineage>
</organism>
<proteinExistence type="predicted"/>
<keyword evidence="3" id="KW-1185">Reference proteome</keyword>
<dbReference type="AlphaFoldDB" id="A0AAI8QI45"/>
<evidence type="ECO:0000313" key="3">
    <source>
        <dbReference type="Proteomes" id="UP000005755"/>
    </source>
</evidence>
<dbReference type="KEGG" id="hcb:HCBAA847_2188"/>
<gene>
    <name evidence="1" type="ORF">HCBAA847_2188</name>
    <name evidence="2" type="ORF">HCCG_00585</name>
</gene>